<accession>A0A7H0GWH9</accession>
<proteinExistence type="predicted"/>
<dbReference type="InterPro" id="IPR005049">
    <property type="entry name" value="STL-like"/>
</dbReference>
<sequence length="333" mass="37467">MSSLKSSIVITSIFAPTKAVKKFATLADYQLVVAGDKKSPAHWSTDNVTYLSVADQEAMGMQMSAKLPYNHYGRKMMGYLHAMQQGAQVIIDTDDDNIPYEGWDFPAMEGNFLTSKSEKGFVNIYKTFTKQHIWPRGLPLDLINSKAHVLQEEDLQSQSSKIGVWQGLADGDPDVDAIYRLVDNTECFFDNHEPVVLAEGTLCPFNSQNTAFRQELFPLLYLPAYVTFRFTDILRGLVAQPIMWLHGYRLGFTKATVLQERNPHDYVKDFESEIPCYLHPNRVIATVQAALDPAVSVADNLYNAYTALEKEGIVLPDELELLSLWLADVKSLT</sequence>
<dbReference type="AlphaFoldDB" id="A0A7H0GWH9"/>
<organism evidence="1 2">
    <name type="scientific">Hymenobacter qilianensis</name>
    <dbReference type="NCBI Taxonomy" id="1385715"/>
    <lineage>
        <taxon>Bacteria</taxon>
        <taxon>Pseudomonadati</taxon>
        <taxon>Bacteroidota</taxon>
        <taxon>Cytophagia</taxon>
        <taxon>Cytophagales</taxon>
        <taxon>Hymenobacteraceae</taxon>
        <taxon>Hymenobacter</taxon>
    </lineage>
</organism>
<gene>
    <name evidence="1" type="ORF">H9L05_02465</name>
</gene>
<evidence type="ECO:0000313" key="2">
    <source>
        <dbReference type="Proteomes" id="UP000516093"/>
    </source>
</evidence>
<protein>
    <submittedName>
        <fullName evidence="1">DUF288 domain-containing protein</fullName>
    </submittedName>
</protein>
<dbReference type="RefSeq" id="WP_187732895.1">
    <property type="nucleotide sequence ID" value="NZ_BMFN01000002.1"/>
</dbReference>
<dbReference type="Proteomes" id="UP000516093">
    <property type="component" value="Chromosome"/>
</dbReference>
<dbReference type="KEGG" id="hqi:H9L05_02465"/>
<dbReference type="PANTHER" id="PTHR31362:SF0">
    <property type="entry name" value="EXOSTOSIN DOMAIN-CONTAINING PROTEIN-RELATED"/>
    <property type="match status" value="1"/>
</dbReference>
<dbReference type="Pfam" id="PF03385">
    <property type="entry name" value="STELLO"/>
    <property type="match status" value="1"/>
</dbReference>
<reference evidence="1 2" key="1">
    <citation type="submission" date="2020-08" db="EMBL/GenBank/DDBJ databases">
        <title>Genome sequence of Hymenobacter qilianensis JCM 19763T.</title>
        <authorList>
            <person name="Hyun D.-W."/>
            <person name="Bae J.-W."/>
        </authorList>
    </citation>
    <scope>NUCLEOTIDE SEQUENCE [LARGE SCALE GENOMIC DNA]</scope>
    <source>
        <strain evidence="1 2">JCM 19763</strain>
    </source>
</reference>
<dbReference type="EMBL" id="CP060784">
    <property type="protein sequence ID" value="QNP52645.1"/>
    <property type="molecule type" value="Genomic_DNA"/>
</dbReference>
<dbReference type="PANTHER" id="PTHR31362">
    <property type="entry name" value="GLYCOSYLTRANSFERASE STELLO1-RELATED"/>
    <property type="match status" value="1"/>
</dbReference>
<evidence type="ECO:0000313" key="1">
    <source>
        <dbReference type="EMBL" id="QNP52645.1"/>
    </source>
</evidence>
<name>A0A7H0GWH9_9BACT</name>
<keyword evidence="2" id="KW-1185">Reference proteome</keyword>